<dbReference type="PANTHER" id="PTHR31143:SF2">
    <property type="entry name" value="FR47-LIKE DOMAIN-CONTAINING PROTEIN-RELATED"/>
    <property type="match status" value="1"/>
</dbReference>
<dbReference type="OrthoDB" id="2773476at2"/>
<reference evidence="2 4" key="2">
    <citation type="submission" date="2016-10" db="EMBL/GenBank/DDBJ databases">
        <authorList>
            <person name="de Groot N.N."/>
        </authorList>
    </citation>
    <scope>NUCLEOTIDE SEQUENCE [LARGE SCALE GENOMIC DNA]</scope>
    <source>
        <strain evidence="2 4">DSM 2895</strain>
    </source>
</reference>
<dbReference type="GO" id="GO:0016740">
    <property type="term" value="F:transferase activity"/>
    <property type="evidence" value="ECO:0007669"/>
    <property type="project" value="UniProtKB-KW"/>
</dbReference>
<dbReference type="SUPFAM" id="SSF55729">
    <property type="entry name" value="Acyl-CoA N-acyltransferases (Nat)"/>
    <property type="match status" value="1"/>
</dbReference>
<dbReference type="PANTHER" id="PTHR31143">
    <property type="match status" value="1"/>
</dbReference>
<reference evidence="1 3" key="1">
    <citation type="submission" date="2015-07" db="EMBL/GenBank/DDBJ databases">
        <title>Fjat-14205 dsm 2895.</title>
        <authorList>
            <person name="Liu B."/>
            <person name="Wang J."/>
            <person name="Zhu Y."/>
            <person name="Liu G."/>
            <person name="Chen Q."/>
            <person name="Chen Z."/>
            <person name="Lan J."/>
            <person name="Che J."/>
            <person name="Ge C."/>
            <person name="Shi H."/>
            <person name="Pan Z."/>
            <person name="Liu X."/>
        </authorList>
    </citation>
    <scope>NUCLEOTIDE SEQUENCE [LARGE SCALE GENOMIC DNA]</scope>
    <source>
        <strain evidence="1 3">DSM 2895</strain>
    </source>
</reference>
<evidence type="ECO:0000313" key="2">
    <source>
        <dbReference type="EMBL" id="SDK37322.1"/>
    </source>
</evidence>
<keyword evidence="3" id="KW-1185">Reference proteome</keyword>
<keyword evidence="1" id="KW-0808">Transferase</keyword>
<gene>
    <name evidence="1" type="ORF">AF333_20700</name>
    <name evidence="2" type="ORF">SAMN04487909_15125</name>
</gene>
<dbReference type="EMBL" id="LGUG01000004">
    <property type="protein sequence ID" value="KON97525.1"/>
    <property type="molecule type" value="Genomic_DNA"/>
</dbReference>
<dbReference type="STRING" id="47500.AF333_20700"/>
<dbReference type="Pfam" id="PF12746">
    <property type="entry name" value="GNAT_acetyltran"/>
    <property type="match status" value="1"/>
</dbReference>
<sequence length="273" mass="31549">MISELAKRDFYKCKGLAYERGHAEVKAILEGTNPGRVFVDNLTSPNSGLIWLGNNDGFFFIGDAENENFNSNINEFIDNVIKPEARKLGIYVFEGIGNHPKWDKTIQELFAHRNLSSWNQKVYKLKIENYLMGNEPKIDDKYSVVRLMEDLYNDYSIKNIEFLQSKIKEFWTSPLEFFDKGLGYCIIYRNQIVSICFSAFVYGNTHCVDIETLPLHQGKRLAQKAAHAFVKGCIQRDMIPYWDCSEDNIGSVMVAERIGLMNVFNYKGYDFSF</sequence>
<dbReference type="InterPro" id="IPR027365">
    <property type="entry name" value="GNAT_acetyltra_YdfB-like"/>
</dbReference>
<dbReference type="Proteomes" id="UP000182836">
    <property type="component" value="Unassembled WGS sequence"/>
</dbReference>
<name>A0A0D1XXA0_ANEMI</name>
<dbReference type="Gene3D" id="3.40.630.110">
    <property type="entry name" value="GNAT acetyltransferase-like"/>
    <property type="match status" value="1"/>
</dbReference>
<proteinExistence type="predicted"/>
<dbReference type="EMBL" id="FNED01000051">
    <property type="protein sequence ID" value="SDK37322.1"/>
    <property type="molecule type" value="Genomic_DNA"/>
</dbReference>
<dbReference type="InterPro" id="IPR042573">
    <property type="entry name" value="GNAT_acetyltra_N"/>
</dbReference>
<dbReference type="InterPro" id="IPR016181">
    <property type="entry name" value="Acyl_CoA_acyltransferase"/>
</dbReference>
<dbReference type="GeneID" id="42307574"/>
<evidence type="ECO:0000313" key="1">
    <source>
        <dbReference type="EMBL" id="KON97525.1"/>
    </source>
</evidence>
<dbReference type="PATRIC" id="fig|47500.8.peg.6008"/>
<dbReference type="AlphaFoldDB" id="A0A0D1XXA0"/>
<accession>A0A0D1XXA0</accession>
<dbReference type="RefSeq" id="WP_043065422.1">
    <property type="nucleotide sequence ID" value="NZ_BJOA01000336.1"/>
</dbReference>
<protein>
    <submittedName>
        <fullName evidence="1 2">Acetyltransferase</fullName>
    </submittedName>
</protein>
<organism evidence="1 3">
    <name type="scientific">Aneurinibacillus migulanus</name>
    <name type="common">Bacillus migulanus</name>
    <dbReference type="NCBI Taxonomy" id="47500"/>
    <lineage>
        <taxon>Bacteria</taxon>
        <taxon>Bacillati</taxon>
        <taxon>Bacillota</taxon>
        <taxon>Bacilli</taxon>
        <taxon>Bacillales</taxon>
        <taxon>Paenibacillaceae</taxon>
        <taxon>Aneurinibacillus group</taxon>
        <taxon>Aneurinibacillus</taxon>
    </lineage>
</organism>
<evidence type="ECO:0000313" key="4">
    <source>
        <dbReference type="Proteomes" id="UP000182836"/>
    </source>
</evidence>
<evidence type="ECO:0000313" key="3">
    <source>
        <dbReference type="Proteomes" id="UP000037269"/>
    </source>
</evidence>
<dbReference type="Proteomes" id="UP000037269">
    <property type="component" value="Unassembled WGS sequence"/>
</dbReference>
<dbReference type="Gene3D" id="3.40.630.30">
    <property type="match status" value="1"/>
</dbReference>